<organism evidence="15 16">
    <name type="scientific">Blautia hydrogenotrophica (strain DSM 10507 / JCM 14656 / S5a33)</name>
    <name type="common">Ruminococcus hydrogenotrophicus</name>
    <dbReference type="NCBI Taxonomy" id="476272"/>
    <lineage>
        <taxon>Bacteria</taxon>
        <taxon>Bacillati</taxon>
        <taxon>Bacillota</taxon>
        <taxon>Clostridia</taxon>
        <taxon>Lachnospirales</taxon>
        <taxon>Lachnospiraceae</taxon>
        <taxon>Blautia</taxon>
    </lineage>
</organism>
<feature type="transmembrane region" description="Helical" evidence="14">
    <location>
        <begin position="71"/>
        <end position="94"/>
    </location>
</feature>
<keyword evidence="9 14" id="KW-0472">Membrane</keyword>
<evidence type="ECO:0000256" key="2">
    <source>
        <dbReference type="ARBA" id="ARBA00022448"/>
    </source>
</evidence>
<gene>
    <name evidence="14" type="primary">fluC</name>
    <name evidence="14" type="synonym">crcB</name>
    <name evidence="15" type="ORF">RUMHYD_01641</name>
</gene>
<dbReference type="NCBIfam" id="TIGR00494">
    <property type="entry name" value="crcB"/>
    <property type="match status" value="1"/>
</dbReference>
<keyword evidence="3 14" id="KW-1003">Cell membrane</keyword>
<evidence type="ECO:0000256" key="11">
    <source>
        <dbReference type="ARBA" id="ARBA00035120"/>
    </source>
</evidence>
<evidence type="ECO:0000256" key="6">
    <source>
        <dbReference type="ARBA" id="ARBA00022989"/>
    </source>
</evidence>
<evidence type="ECO:0000313" key="15">
    <source>
        <dbReference type="EMBL" id="EEG49446.1"/>
    </source>
</evidence>
<dbReference type="GO" id="GO:0005886">
    <property type="term" value="C:plasma membrane"/>
    <property type="evidence" value="ECO:0007669"/>
    <property type="project" value="UniProtKB-SubCell"/>
</dbReference>
<sequence>MIDGMRESFFVAALSVGCGGFVGSVFRYCLSLIQVRWEFPMMTFVTNILGAVLIGMIAQAALVFISMPPNFLLFMKTGVCGGFTTFSTFSLESVTLIENHQIRTAVLYIALSILCCVVGVLLGKWIGMKVFS</sequence>
<keyword evidence="7 14" id="KW-0915">Sodium</keyword>
<dbReference type="RefSeq" id="WP_005947939.1">
    <property type="nucleotide sequence ID" value="NZ_CP136423.1"/>
</dbReference>
<comment type="activity regulation">
    <text evidence="14">Na(+) is not transported, but it plays an essential structural role and its presence is essential for fluoride channel function.</text>
</comment>
<dbReference type="EMBL" id="ACBZ01000079">
    <property type="protein sequence ID" value="EEG49446.1"/>
    <property type="molecule type" value="Genomic_DNA"/>
</dbReference>
<evidence type="ECO:0000256" key="5">
    <source>
        <dbReference type="ARBA" id="ARBA00022723"/>
    </source>
</evidence>
<dbReference type="HAMAP" id="MF_00454">
    <property type="entry name" value="FluC"/>
    <property type="match status" value="1"/>
</dbReference>
<reference evidence="15 16" key="2">
    <citation type="submission" date="2009-02" db="EMBL/GenBank/DDBJ databases">
        <title>Draft genome sequence of Blautia hydrogenotrophica DSM 10507 (Ruminococcus hydrogenotrophicus DSM 10507).</title>
        <authorList>
            <person name="Sudarsanam P."/>
            <person name="Ley R."/>
            <person name="Guruge J."/>
            <person name="Turnbaugh P.J."/>
            <person name="Mahowald M."/>
            <person name="Liep D."/>
            <person name="Gordon J."/>
        </authorList>
    </citation>
    <scope>NUCLEOTIDE SEQUENCE [LARGE SCALE GENOMIC DNA]</scope>
    <source>
        <strain evidence="16">DSM 10507 / JCM 14656 / S5a33</strain>
    </source>
</reference>
<evidence type="ECO:0000256" key="8">
    <source>
        <dbReference type="ARBA" id="ARBA00023065"/>
    </source>
</evidence>
<dbReference type="eggNOG" id="COG0239">
    <property type="taxonomic scope" value="Bacteria"/>
</dbReference>
<evidence type="ECO:0000256" key="13">
    <source>
        <dbReference type="ARBA" id="ARBA00049940"/>
    </source>
</evidence>
<evidence type="ECO:0000256" key="12">
    <source>
        <dbReference type="ARBA" id="ARBA00035585"/>
    </source>
</evidence>
<dbReference type="PANTHER" id="PTHR28259">
    <property type="entry name" value="FLUORIDE EXPORT PROTEIN 1-RELATED"/>
    <property type="match status" value="1"/>
</dbReference>
<name>C0CLC0_BLAHS</name>
<dbReference type="GO" id="GO:0140114">
    <property type="term" value="P:cellular detoxification of fluoride"/>
    <property type="evidence" value="ECO:0007669"/>
    <property type="project" value="UniProtKB-UniRule"/>
</dbReference>
<dbReference type="HOGENOM" id="CLU_114342_3_2_9"/>
<keyword evidence="16" id="KW-1185">Reference proteome</keyword>
<comment type="function">
    <text evidence="13 14">Fluoride-specific ion channel. Important for reducing fluoride concentration in the cell, thus reducing its toxicity.</text>
</comment>
<evidence type="ECO:0000256" key="1">
    <source>
        <dbReference type="ARBA" id="ARBA00004651"/>
    </source>
</evidence>
<comment type="subcellular location">
    <subcellularLocation>
        <location evidence="1 14">Cell membrane</location>
        <topology evidence="1 14">Multi-pass membrane protein</topology>
    </subcellularLocation>
</comment>
<evidence type="ECO:0000313" key="16">
    <source>
        <dbReference type="Proteomes" id="UP000003100"/>
    </source>
</evidence>
<evidence type="ECO:0000256" key="4">
    <source>
        <dbReference type="ARBA" id="ARBA00022692"/>
    </source>
</evidence>
<dbReference type="GeneID" id="86820282"/>
<keyword evidence="10 14" id="KW-0407">Ion channel</keyword>
<dbReference type="Pfam" id="PF02537">
    <property type="entry name" value="CRCB"/>
    <property type="match status" value="1"/>
</dbReference>
<evidence type="ECO:0000256" key="7">
    <source>
        <dbReference type="ARBA" id="ARBA00023053"/>
    </source>
</evidence>
<keyword evidence="8 14" id="KW-0406">Ion transport</keyword>
<feature type="binding site" evidence="14">
    <location>
        <position position="81"/>
    </location>
    <ligand>
        <name>Na(+)</name>
        <dbReference type="ChEBI" id="CHEBI:29101"/>
        <note>structural</note>
    </ligand>
</feature>
<accession>C0CLC0</accession>
<keyword evidence="5 14" id="KW-0479">Metal-binding</keyword>
<dbReference type="GO" id="GO:0062054">
    <property type="term" value="F:fluoride channel activity"/>
    <property type="evidence" value="ECO:0007669"/>
    <property type="project" value="UniProtKB-UniRule"/>
</dbReference>
<dbReference type="PROSITE" id="PS51257">
    <property type="entry name" value="PROKAR_LIPOPROTEIN"/>
    <property type="match status" value="1"/>
</dbReference>
<feature type="transmembrane region" description="Helical" evidence="14">
    <location>
        <begin position="106"/>
        <end position="126"/>
    </location>
</feature>
<keyword evidence="4 14" id="KW-0812">Transmembrane</keyword>
<evidence type="ECO:0000256" key="14">
    <source>
        <dbReference type="HAMAP-Rule" id="MF_00454"/>
    </source>
</evidence>
<keyword evidence="6 14" id="KW-1133">Transmembrane helix</keyword>
<feature type="transmembrane region" description="Helical" evidence="14">
    <location>
        <begin position="42"/>
        <end position="65"/>
    </location>
</feature>
<reference evidence="15 16" key="1">
    <citation type="submission" date="2009-01" db="EMBL/GenBank/DDBJ databases">
        <authorList>
            <person name="Fulton L."/>
            <person name="Clifton S."/>
            <person name="Fulton B."/>
            <person name="Xu J."/>
            <person name="Minx P."/>
            <person name="Pepin K.H."/>
            <person name="Johnson M."/>
            <person name="Bhonagiri V."/>
            <person name="Nash W.E."/>
            <person name="Mardis E.R."/>
            <person name="Wilson R.K."/>
        </authorList>
    </citation>
    <scope>NUCLEOTIDE SEQUENCE [LARGE SCALE GENOMIC DNA]</scope>
    <source>
        <strain evidence="16">DSM 10507 / JCM 14656 / S5a33</strain>
    </source>
</reference>
<dbReference type="Proteomes" id="UP000003100">
    <property type="component" value="Unassembled WGS sequence"/>
</dbReference>
<dbReference type="PANTHER" id="PTHR28259:SF16">
    <property type="entry name" value="FLUORIDE-SPECIFIC ION CHANNEL FLUC 2"/>
    <property type="match status" value="1"/>
</dbReference>
<comment type="similarity">
    <text evidence="11 14">Belongs to the fluoride channel Fluc/FEX (TC 1.A.43) family.</text>
</comment>
<keyword evidence="2 14" id="KW-0813">Transport</keyword>
<dbReference type="PATRIC" id="fig|476272.21.peg.2992"/>
<evidence type="ECO:0000256" key="10">
    <source>
        <dbReference type="ARBA" id="ARBA00023303"/>
    </source>
</evidence>
<evidence type="ECO:0000256" key="3">
    <source>
        <dbReference type="ARBA" id="ARBA00022475"/>
    </source>
</evidence>
<feature type="binding site" evidence="14">
    <location>
        <position position="84"/>
    </location>
    <ligand>
        <name>Na(+)</name>
        <dbReference type="ChEBI" id="CHEBI:29101"/>
        <note>structural</note>
    </ligand>
</feature>
<proteinExistence type="inferred from homology"/>
<dbReference type="AlphaFoldDB" id="C0CLC0"/>
<evidence type="ECO:0000256" key="9">
    <source>
        <dbReference type="ARBA" id="ARBA00023136"/>
    </source>
</evidence>
<dbReference type="GO" id="GO:0046872">
    <property type="term" value="F:metal ion binding"/>
    <property type="evidence" value="ECO:0007669"/>
    <property type="project" value="UniProtKB-KW"/>
</dbReference>
<protein>
    <recommendedName>
        <fullName evidence="14">Fluoride-specific ion channel FluC</fullName>
    </recommendedName>
</protein>
<feature type="transmembrane region" description="Helical" evidence="14">
    <location>
        <begin position="12"/>
        <end position="30"/>
    </location>
</feature>
<dbReference type="InterPro" id="IPR003691">
    <property type="entry name" value="FluC"/>
</dbReference>
<comment type="catalytic activity">
    <reaction evidence="12">
        <text>fluoride(in) = fluoride(out)</text>
        <dbReference type="Rhea" id="RHEA:76159"/>
        <dbReference type="ChEBI" id="CHEBI:17051"/>
    </reaction>
    <physiologicalReaction direction="left-to-right" evidence="12">
        <dbReference type="Rhea" id="RHEA:76160"/>
    </physiologicalReaction>
</comment>